<accession>A0A839TBW2</accession>
<dbReference type="Gene3D" id="1.10.10.10">
    <property type="entry name" value="Winged helix-like DNA-binding domain superfamily/Winged helix DNA-binding domain"/>
    <property type="match status" value="1"/>
</dbReference>
<dbReference type="NCBIfam" id="TIGR02937">
    <property type="entry name" value="sigma70-ECF"/>
    <property type="match status" value="1"/>
</dbReference>
<evidence type="ECO:0000259" key="7">
    <source>
        <dbReference type="Pfam" id="PF04542"/>
    </source>
</evidence>
<keyword evidence="2 6" id="KW-0805">Transcription regulation</keyword>
<dbReference type="Proteomes" id="UP000549250">
    <property type="component" value="Unassembled WGS sequence"/>
</dbReference>
<dbReference type="InterPro" id="IPR000838">
    <property type="entry name" value="RNA_pol_sigma70_ECF_CS"/>
</dbReference>
<keyword evidence="3 6" id="KW-0731">Sigma factor</keyword>
<dbReference type="GO" id="GO:0016987">
    <property type="term" value="F:sigma factor activity"/>
    <property type="evidence" value="ECO:0007669"/>
    <property type="project" value="UniProtKB-KW"/>
</dbReference>
<keyword evidence="10" id="KW-1185">Reference proteome</keyword>
<dbReference type="InterPro" id="IPR039425">
    <property type="entry name" value="RNA_pol_sigma-70-like"/>
</dbReference>
<dbReference type="SUPFAM" id="SSF88659">
    <property type="entry name" value="Sigma3 and sigma4 domains of RNA polymerase sigma factors"/>
    <property type="match status" value="1"/>
</dbReference>
<sequence length="188" mass="20911">MISDQPDNTFARLAAHGDQHAFSLLVQRHSPALAQAARSFGIPETDIDDIVQDTFIAAWRALDEYDETRSFRSWLFRIGLNKMRDLWRSRKVRSFLFGAIELESSDTLQVADLGSDLERNSIAQRELVRVVSLLNELDRDLREALVLTAIVGMSQVEAAAASGTTVKAIEGRVLRARAKLAAILDQCG</sequence>
<name>A0A839TBW2_AZOMA</name>
<gene>
    <name evidence="9" type="ORF">FHR87_003517</name>
</gene>
<evidence type="ECO:0000256" key="5">
    <source>
        <dbReference type="ARBA" id="ARBA00023163"/>
    </source>
</evidence>
<dbReference type="InterPro" id="IPR013325">
    <property type="entry name" value="RNA_pol_sigma_r2"/>
</dbReference>
<feature type="domain" description="RNA polymerase sigma-70 region 2" evidence="7">
    <location>
        <begin position="25"/>
        <end position="91"/>
    </location>
</feature>
<dbReference type="InterPro" id="IPR036388">
    <property type="entry name" value="WH-like_DNA-bd_sf"/>
</dbReference>
<dbReference type="AlphaFoldDB" id="A0A839TBW2"/>
<evidence type="ECO:0000256" key="2">
    <source>
        <dbReference type="ARBA" id="ARBA00023015"/>
    </source>
</evidence>
<dbReference type="Gene3D" id="1.10.1740.10">
    <property type="match status" value="1"/>
</dbReference>
<organism evidence="9 10">
    <name type="scientific">Azomonas macrocytogenes</name>
    <name type="common">Azotobacter macrocytogenes</name>
    <dbReference type="NCBI Taxonomy" id="69962"/>
    <lineage>
        <taxon>Bacteria</taxon>
        <taxon>Pseudomonadati</taxon>
        <taxon>Pseudomonadota</taxon>
        <taxon>Gammaproteobacteria</taxon>
        <taxon>Pseudomonadales</taxon>
        <taxon>Pseudomonadaceae</taxon>
        <taxon>Azomonas</taxon>
    </lineage>
</organism>
<comment type="caution">
    <text evidence="9">The sequence shown here is derived from an EMBL/GenBank/DDBJ whole genome shotgun (WGS) entry which is preliminary data.</text>
</comment>
<dbReference type="InterPro" id="IPR014284">
    <property type="entry name" value="RNA_pol_sigma-70_dom"/>
</dbReference>
<dbReference type="InterPro" id="IPR013249">
    <property type="entry name" value="RNA_pol_sigma70_r4_t2"/>
</dbReference>
<dbReference type="SUPFAM" id="SSF88946">
    <property type="entry name" value="Sigma2 domain of RNA polymerase sigma factors"/>
    <property type="match status" value="1"/>
</dbReference>
<dbReference type="Pfam" id="PF04542">
    <property type="entry name" value="Sigma70_r2"/>
    <property type="match status" value="1"/>
</dbReference>
<dbReference type="GO" id="GO:0006352">
    <property type="term" value="P:DNA-templated transcription initiation"/>
    <property type="evidence" value="ECO:0007669"/>
    <property type="project" value="InterPro"/>
</dbReference>
<dbReference type="EMBL" id="JACHXI010000024">
    <property type="protein sequence ID" value="MBB3105083.1"/>
    <property type="molecule type" value="Genomic_DNA"/>
</dbReference>
<proteinExistence type="inferred from homology"/>
<dbReference type="Pfam" id="PF08281">
    <property type="entry name" value="Sigma70_r4_2"/>
    <property type="match status" value="1"/>
</dbReference>
<evidence type="ECO:0000256" key="6">
    <source>
        <dbReference type="RuleBase" id="RU000716"/>
    </source>
</evidence>
<evidence type="ECO:0000256" key="4">
    <source>
        <dbReference type="ARBA" id="ARBA00023125"/>
    </source>
</evidence>
<evidence type="ECO:0000256" key="1">
    <source>
        <dbReference type="ARBA" id="ARBA00010641"/>
    </source>
</evidence>
<feature type="domain" description="RNA polymerase sigma factor 70 region 4 type 2" evidence="8">
    <location>
        <begin position="129"/>
        <end position="180"/>
    </location>
</feature>
<dbReference type="GO" id="GO:0003677">
    <property type="term" value="F:DNA binding"/>
    <property type="evidence" value="ECO:0007669"/>
    <property type="project" value="UniProtKB-KW"/>
</dbReference>
<dbReference type="InterPro" id="IPR013324">
    <property type="entry name" value="RNA_pol_sigma_r3/r4-like"/>
</dbReference>
<keyword evidence="4 6" id="KW-0238">DNA-binding</keyword>
<evidence type="ECO:0000313" key="10">
    <source>
        <dbReference type="Proteomes" id="UP000549250"/>
    </source>
</evidence>
<dbReference type="PROSITE" id="PS01063">
    <property type="entry name" value="SIGMA70_ECF"/>
    <property type="match status" value="1"/>
</dbReference>
<dbReference type="InterPro" id="IPR007627">
    <property type="entry name" value="RNA_pol_sigma70_r2"/>
</dbReference>
<dbReference type="PANTHER" id="PTHR43133">
    <property type="entry name" value="RNA POLYMERASE ECF-TYPE SIGMA FACTO"/>
    <property type="match status" value="1"/>
</dbReference>
<evidence type="ECO:0000313" key="9">
    <source>
        <dbReference type="EMBL" id="MBB3105083.1"/>
    </source>
</evidence>
<evidence type="ECO:0000259" key="8">
    <source>
        <dbReference type="Pfam" id="PF08281"/>
    </source>
</evidence>
<keyword evidence="5 6" id="KW-0804">Transcription</keyword>
<reference evidence="9 10" key="1">
    <citation type="submission" date="2020-08" db="EMBL/GenBank/DDBJ databases">
        <title>Genomic Encyclopedia of Type Strains, Phase III (KMG-III): the genomes of soil and plant-associated and newly described type strains.</title>
        <authorList>
            <person name="Whitman W."/>
        </authorList>
    </citation>
    <scope>NUCLEOTIDE SEQUENCE [LARGE SCALE GENOMIC DNA]</scope>
    <source>
        <strain evidence="9 10">CECT 4462</strain>
    </source>
</reference>
<comment type="similarity">
    <text evidence="1 6">Belongs to the sigma-70 factor family. ECF subfamily.</text>
</comment>
<protein>
    <recommendedName>
        <fullName evidence="6">RNA polymerase sigma factor</fullName>
    </recommendedName>
</protein>
<dbReference type="RefSeq" id="WP_183167927.1">
    <property type="nucleotide sequence ID" value="NZ_JACHXI010000024.1"/>
</dbReference>
<evidence type="ECO:0000256" key="3">
    <source>
        <dbReference type="ARBA" id="ARBA00023082"/>
    </source>
</evidence>
<dbReference type="PANTHER" id="PTHR43133:SF8">
    <property type="entry name" value="RNA POLYMERASE SIGMA FACTOR HI_1459-RELATED"/>
    <property type="match status" value="1"/>
</dbReference>